<proteinExistence type="predicted"/>
<name>A0AC58GGF7_DANRE</name>
<dbReference type="RefSeq" id="XP_073768824.1">
    <property type="nucleotide sequence ID" value="XM_073912723.1"/>
</dbReference>
<protein>
    <submittedName>
        <fullName evidence="2">Protein associated with UVRAG as autophagy enhancer isoform X1</fullName>
    </submittedName>
</protein>
<keyword evidence="1" id="KW-1185">Reference proteome</keyword>
<accession>A0AC58GGF7</accession>
<evidence type="ECO:0000313" key="1">
    <source>
        <dbReference type="Proteomes" id="UP000000437"/>
    </source>
</evidence>
<sequence>MTSSSSLMQRVEHRSQAYAGSRSTTGDLHFAKWLVDWENPPSNPTDDDDDEEEEEEENDIRESEVKECNSPVSECDSDFLNPDEQYHLPRSSPVICRKRPNTDTQKQCGLSVTPPLWEISTSPGLKSNASSPHRLEELRRSENERNFDECDSLQGSSRQMLLLTDKQHGTRISHVSQDTQFHSLPFFSGRLHEELTKRRACSDIPQINRKSSDQAKHWPFVIGDSNEDINSLDQENAHFVVVDMLLEVLEAVKWAVCLQQSNNTNPNNRDRCETHDTSKTDSIASSDSGFEENSERYSLASFQSCLQSSRTQCTAENLAHRLVSEFRKQWFSSELLKNPVNLNSALQEVLFPIMSGERISLSEEIMMKTRMRGTFSWAPPRFQIIFCVQPTHRRSDVIASQHFLCAGCGTEIEARYMKKLRYCDYLGRYFCDGCHGGLETVIPGRVLNNWDFARYPVCNFSRQLLDSIWEQPIFKLTSVAKNLYSQAKELQRFRELQEQLISIKKLLSTCRLSAGVLDEFEQLPAHLMQDLHLFSMDDLHRVKKGQLCAVAKALLQSSVAHIDFCELCQAKGFICEFCHGKEVLFPFQRDTCTRCQDCRACFHISCFRDESCPKCARLQKRKKLQEDMSV</sequence>
<reference evidence="2" key="1">
    <citation type="submission" date="2025-08" db="UniProtKB">
        <authorList>
            <consortium name="RefSeq"/>
        </authorList>
    </citation>
    <scope>IDENTIFICATION</scope>
    <source>
        <strain evidence="2">Tuebingen</strain>
        <tissue evidence="2">Fibroblasts and whole tissue</tissue>
    </source>
</reference>
<gene>
    <name evidence="2" type="primary">rubcnl</name>
</gene>
<evidence type="ECO:0000313" key="2">
    <source>
        <dbReference type="RefSeq" id="XP_073768824.1"/>
    </source>
</evidence>
<organism evidence="1 2">
    <name type="scientific">Danio rerio</name>
    <name type="common">Zebrafish</name>
    <name type="synonym">Brachydanio rerio</name>
    <dbReference type="NCBI Taxonomy" id="7955"/>
    <lineage>
        <taxon>Eukaryota</taxon>
        <taxon>Metazoa</taxon>
        <taxon>Chordata</taxon>
        <taxon>Craniata</taxon>
        <taxon>Vertebrata</taxon>
        <taxon>Euteleostomi</taxon>
        <taxon>Actinopterygii</taxon>
        <taxon>Neopterygii</taxon>
        <taxon>Teleostei</taxon>
        <taxon>Ostariophysi</taxon>
        <taxon>Cypriniformes</taxon>
        <taxon>Danionidae</taxon>
        <taxon>Danioninae</taxon>
        <taxon>Danio</taxon>
    </lineage>
</organism>
<dbReference type="Proteomes" id="UP000000437">
    <property type="component" value="Chromosome 9"/>
</dbReference>